<comment type="similarity">
    <text evidence="2 9">Belongs to the cytochrome P450 family.</text>
</comment>
<dbReference type="Proteomes" id="UP001152798">
    <property type="component" value="Chromosome 3"/>
</dbReference>
<dbReference type="OrthoDB" id="6619320at2759"/>
<dbReference type="PRINTS" id="PR00463">
    <property type="entry name" value="EP450I"/>
</dbReference>
<organism evidence="11 12">
    <name type="scientific">Nezara viridula</name>
    <name type="common">Southern green stink bug</name>
    <name type="synonym">Cimex viridulus</name>
    <dbReference type="NCBI Taxonomy" id="85310"/>
    <lineage>
        <taxon>Eukaryota</taxon>
        <taxon>Metazoa</taxon>
        <taxon>Ecdysozoa</taxon>
        <taxon>Arthropoda</taxon>
        <taxon>Hexapoda</taxon>
        <taxon>Insecta</taxon>
        <taxon>Pterygota</taxon>
        <taxon>Neoptera</taxon>
        <taxon>Paraneoptera</taxon>
        <taxon>Hemiptera</taxon>
        <taxon>Heteroptera</taxon>
        <taxon>Panheteroptera</taxon>
        <taxon>Pentatomomorpha</taxon>
        <taxon>Pentatomoidea</taxon>
        <taxon>Pentatomidae</taxon>
        <taxon>Pentatominae</taxon>
        <taxon>Nezara</taxon>
    </lineage>
</organism>
<dbReference type="GO" id="GO:0016705">
    <property type="term" value="F:oxidoreductase activity, acting on paired donors, with incorporation or reduction of molecular oxygen"/>
    <property type="evidence" value="ECO:0007669"/>
    <property type="project" value="InterPro"/>
</dbReference>
<sequence>MHIVVTAALIILVAHLVLGVILWLRVRKIYCYPGLLGFPVFGNLYYFYKTLLPSNMDYMVNTLDVMAKQHGKDGLCFCWTSGYKLTVLITSPHITKEIGFHPNLADKPAFMYGGSTPYIEGIFNSERADDLWKLKRKEYSIFLKKTSVDRDYFNTFIKCSDKMIDFMLASPSAADIHHATISLMLYTSLRTLFGNETSLISHPKNLKLILWMNNLITYIMVNPRLAALFLSIFRRVDGLFFPKGAELRTWILENSIKTVKSSKGPTPDKEKNLSLQITSRSLKCNNSINVLIKELQELFLISTHTLTGALASSIIFLAIQPDMQEKAWKEQHEIFGNDERDPTLEDMERMEFLDRFIKESLRFAGPSFLGKLATGDININGITIPEGAGVVFLIRCMRMDPEYWKNPKVFDPDRYLDEDETSKLCYAPFGVGVRACPANYFSTKLMKVTLSKILRRLKLRPVEENFRFEDIKFECAVMTEITNPPLLKIEERA</sequence>
<dbReference type="GO" id="GO:0004497">
    <property type="term" value="F:monooxygenase activity"/>
    <property type="evidence" value="ECO:0007669"/>
    <property type="project" value="UniProtKB-KW"/>
</dbReference>
<keyword evidence="12" id="KW-1185">Reference proteome</keyword>
<keyword evidence="7 9" id="KW-0503">Monooxygenase</keyword>
<evidence type="ECO:0008006" key="13">
    <source>
        <dbReference type="Google" id="ProtNLM"/>
    </source>
</evidence>
<evidence type="ECO:0000256" key="5">
    <source>
        <dbReference type="ARBA" id="ARBA00023002"/>
    </source>
</evidence>
<keyword evidence="10" id="KW-0472">Membrane</keyword>
<keyword evidence="10" id="KW-0812">Transmembrane</keyword>
<evidence type="ECO:0000256" key="8">
    <source>
        <dbReference type="PIRSR" id="PIRSR602401-1"/>
    </source>
</evidence>
<evidence type="ECO:0000313" key="11">
    <source>
        <dbReference type="EMBL" id="CAH1394619.1"/>
    </source>
</evidence>
<evidence type="ECO:0000256" key="1">
    <source>
        <dbReference type="ARBA" id="ARBA00001971"/>
    </source>
</evidence>
<dbReference type="SUPFAM" id="SSF48264">
    <property type="entry name" value="Cytochrome P450"/>
    <property type="match status" value="1"/>
</dbReference>
<reference evidence="11" key="1">
    <citation type="submission" date="2022-01" db="EMBL/GenBank/DDBJ databases">
        <authorList>
            <person name="King R."/>
        </authorList>
    </citation>
    <scope>NUCLEOTIDE SEQUENCE</scope>
</reference>
<keyword evidence="4 8" id="KW-0479">Metal-binding</keyword>
<dbReference type="PANTHER" id="PTHR24291:SF50">
    <property type="entry name" value="BIFUNCTIONAL ALBAFLAVENONE MONOOXYGENASE_TERPENE SYNTHASE"/>
    <property type="match status" value="1"/>
</dbReference>
<dbReference type="InterPro" id="IPR050196">
    <property type="entry name" value="Cytochrome_P450_Monoox"/>
</dbReference>
<protein>
    <recommendedName>
        <fullName evidence="13">Cytochrome P450</fullName>
    </recommendedName>
</protein>
<comment type="cofactor">
    <cofactor evidence="1 8">
        <name>heme</name>
        <dbReference type="ChEBI" id="CHEBI:30413"/>
    </cofactor>
</comment>
<feature type="transmembrane region" description="Helical" evidence="10">
    <location>
        <begin position="29"/>
        <end position="48"/>
    </location>
</feature>
<dbReference type="Pfam" id="PF00067">
    <property type="entry name" value="p450"/>
    <property type="match status" value="1"/>
</dbReference>
<dbReference type="PANTHER" id="PTHR24291">
    <property type="entry name" value="CYTOCHROME P450 FAMILY 4"/>
    <property type="match status" value="1"/>
</dbReference>
<evidence type="ECO:0000256" key="6">
    <source>
        <dbReference type="ARBA" id="ARBA00023004"/>
    </source>
</evidence>
<dbReference type="EMBL" id="OV725079">
    <property type="protein sequence ID" value="CAH1394619.1"/>
    <property type="molecule type" value="Genomic_DNA"/>
</dbReference>
<keyword evidence="10" id="KW-1133">Transmembrane helix</keyword>
<evidence type="ECO:0000256" key="4">
    <source>
        <dbReference type="ARBA" id="ARBA00022723"/>
    </source>
</evidence>
<dbReference type="GO" id="GO:0005506">
    <property type="term" value="F:iron ion binding"/>
    <property type="evidence" value="ECO:0007669"/>
    <property type="project" value="InterPro"/>
</dbReference>
<keyword evidence="6 8" id="KW-0408">Iron</keyword>
<evidence type="ECO:0000256" key="3">
    <source>
        <dbReference type="ARBA" id="ARBA00022617"/>
    </source>
</evidence>
<dbReference type="GO" id="GO:0020037">
    <property type="term" value="F:heme binding"/>
    <property type="evidence" value="ECO:0007669"/>
    <property type="project" value="InterPro"/>
</dbReference>
<evidence type="ECO:0000256" key="7">
    <source>
        <dbReference type="ARBA" id="ARBA00023033"/>
    </source>
</evidence>
<dbReference type="Gene3D" id="1.10.630.10">
    <property type="entry name" value="Cytochrome P450"/>
    <property type="match status" value="1"/>
</dbReference>
<name>A0A9P0H0N7_NEZVI</name>
<dbReference type="InterPro" id="IPR002401">
    <property type="entry name" value="Cyt_P450_E_grp-I"/>
</dbReference>
<dbReference type="PROSITE" id="PS00086">
    <property type="entry name" value="CYTOCHROME_P450"/>
    <property type="match status" value="1"/>
</dbReference>
<evidence type="ECO:0000313" key="12">
    <source>
        <dbReference type="Proteomes" id="UP001152798"/>
    </source>
</evidence>
<evidence type="ECO:0000256" key="9">
    <source>
        <dbReference type="RuleBase" id="RU000461"/>
    </source>
</evidence>
<keyword evidence="5 9" id="KW-0560">Oxidoreductase</keyword>
<evidence type="ECO:0000256" key="2">
    <source>
        <dbReference type="ARBA" id="ARBA00010617"/>
    </source>
</evidence>
<feature type="binding site" description="axial binding residue" evidence="8">
    <location>
        <position position="436"/>
    </location>
    <ligand>
        <name>heme</name>
        <dbReference type="ChEBI" id="CHEBI:30413"/>
    </ligand>
    <ligandPart>
        <name>Fe</name>
        <dbReference type="ChEBI" id="CHEBI:18248"/>
    </ligandPart>
</feature>
<gene>
    <name evidence="11" type="ORF">NEZAVI_LOCUS5084</name>
</gene>
<keyword evidence="3 8" id="KW-0349">Heme</keyword>
<proteinExistence type="inferred from homology"/>
<accession>A0A9P0H0N7</accession>
<dbReference type="AlphaFoldDB" id="A0A9P0H0N7"/>
<dbReference type="InterPro" id="IPR001128">
    <property type="entry name" value="Cyt_P450"/>
</dbReference>
<evidence type="ECO:0000256" key="10">
    <source>
        <dbReference type="SAM" id="Phobius"/>
    </source>
</evidence>
<dbReference type="InterPro" id="IPR036396">
    <property type="entry name" value="Cyt_P450_sf"/>
</dbReference>
<dbReference type="InterPro" id="IPR017972">
    <property type="entry name" value="Cyt_P450_CS"/>
</dbReference>